<dbReference type="InterPro" id="IPR041677">
    <property type="entry name" value="DNA2/NAM7_AAA_11"/>
</dbReference>
<dbReference type="SUPFAM" id="SSF52540">
    <property type="entry name" value="P-loop containing nucleoside triphosphate hydrolases"/>
    <property type="match status" value="2"/>
</dbReference>
<keyword evidence="5" id="KW-0067">ATP-binding</keyword>
<dbReference type="AlphaFoldDB" id="A0A3P7JCZ2"/>
<evidence type="ECO:0000259" key="7">
    <source>
        <dbReference type="Pfam" id="PF13087"/>
    </source>
</evidence>
<name>A0A3P7JCZ2_STRVU</name>
<protein>
    <recommendedName>
        <fullName evidence="10">DNA2/NAM7 helicase-like C-terminal domain-containing protein</fullName>
    </recommendedName>
</protein>
<dbReference type="CDD" id="cd18808">
    <property type="entry name" value="SF1_C_Upf1"/>
    <property type="match status" value="1"/>
</dbReference>
<dbReference type="PANTHER" id="PTHR43788:SF8">
    <property type="entry name" value="DNA-BINDING PROTEIN SMUBP-2"/>
    <property type="match status" value="1"/>
</dbReference>
<dbReference type="Gene3D" id="3.40.50.300">
    <property type="entry name" value="P-loop containing nucleotide triphosphate hydrolases"/>
    <property type="match status" value="3"/>
</dbReference>
<dbReference type="GO" id="GO:0005524">
    <property type="term" value="F:ATP binding"/>
    <property type="evidence" value="ECO:0007669"/>
    <property type="project" value="UniProtKB-KW"/>
</dbReference>
<proteinExistence type="inferred from homology"/>
<dbReference type="InterPro" id="IPR047187">
    <property type="entry name" value="SF1_C_Upf1"/>
</dbReference>
<reference evidence="8 9" key="1">
    <citation type="submission" date="2018-11" db="EMBL/GenBank/DDBJ databases">
        <authorList>
            <consortium name="Pathogen Informatics"/>
        </authorList>
    </citation>
    <scope>NUCLEOTIDE SEQUENCE [LARGE SCALE GENOMIC DNA]</scope>
</reference>
<evidence type="ECO:0008006" key="10">
    <source>
        <dbReference type="Google" id="ProtNLM"/>
    </source>
</evidence>
<evidence type="ECO:0000313" key="8">
    <source>
        <dbReference type="EMBL" id="VDM81176.1"/>
    </source>
</evidence>
<dbReference type="Pfam" id="PF13087">
    <property type="entry name" value="AAA_12"/>
    <property type="match status" value="2"/>
</dbReference>
<dbReference type="PANTHER" id="PTHR43788">
    <property type="entry name" value="DNA2/NAM7 HELICASE FAMILY MEMBER"/>
    <property type="match status" value="1"/>
</dbReference>
<feature type="domain" description="DNA2/NAM7 helicase-like C-terminal" evidence="7">
    <location>
        <begin position="310"/>
        <end position="361"/>
    </location>
</feature>
<dbReference type="InterPro" id="IPR050534">
    <property type="entry name" value="Coronavir_polyprotein_1ab"/>
</dbReference>
<evidence type="ECO:0000256" key="5">
    <source>
        <dbReference type="ARBA" id="ARBA00022840"/>
    </source>
</evidence>
<evidence type="ECO:0000313" key="9">
    <source>
        <dbReference type="Proteomes" id="UP000270094"/>
    </source>
</evidence>
<organism evidence="8 9">
    <name type="scientific">Strongylus vulgaris</name>
    <name type="common">Blood worm</name>
    <dbReference type="NCBI Taxonomy" id="40348"/>
    <lineage>
        <taxon>Eukaryota</taxon>
        <taxon>Metazoa</taxon>
        <taxon>Ecdysozoa</taxon>
        <taxon>Nematoda</taxon>
        <taxon>Chromadorea</taxon>
        <taxon>Rhabditida</taxon>
        <taxon>Rhabditina</taxon>
        <taxon>Rhabditomorpha</taxon>
        <taxon>Strongyloidea</taxon>
        <taxon>Strongylidae</taxon>
        <taxon>Strongylus</taxon>
    </lineage>
</organism>
<gene>
    <name evidence="8" type="ORF">SVUK_LOCUS16174</name>
</gene>
<dbReference type="OrthoDB" id="5805783at2759"/>
<feature type="non-terminal residue" evidence="8">
    <location>
        <position position="362"/>
    </location>
</feature>
<keyword evidence="2" id="KW-0547">Nucleotide-binding</keyword>
<dbReference type="EMBL" id="UYYB01111683">
    <property type="protein sequence ID" value="VDM81176.1"/>
    <property type="molecule type" value="Genomic_DNA"/>
</dbReference>
<evidence type="ECO:0000256" key="3">
    <source>
        <dbReference type="ARBA" id="ARBA00022801"/>
    </source>
</evidence>
<dbReference type="GO" id="GO:0043139">
    <property type="term" value="F:5'-3' DNA helicase activity"/>
    <property type="evidence" value="ECO:0007669"/>
    <property type="project" value="TreeGrafter"/>
</dbReference>
<sequence>MDLCELFDRMSYNKVLNRQNFQRLSYNSGTFLLCLLISVFQNELSCEDRGRLRTDANKLKWKILKSGSFQDAYKKRLVIFCTLTSSAVQRLAQVNWHPDVIIIDEAAQASEPVAWAAVVQARRCVLAGDHAQLPSTILSTEAHKGGLHVSLMERLAKEFANANINQLLTTQYRMNEKIMQWSSHEFYDSRLIASEAVAKITLSDISFIDPTSAFNNPLVMLNTDLRNNSAKSFYKEVREQMSYKNPGEAQLVVRYLQVLKSLGIPAKEIAVISPYYAQVAALREMVEGTDVAINTVDSFQGQERESLGIPAKEIAVISPYYAQVAALRAMVEGTDVAINTVDSFQGQEREVVIFSMVRHNEE</sequence>
<keyword evidence="9" id="KW-1185">Reference proteome</keyword>
<keyword evidence="3" id="KW-0378">Hydrolase</keyword>
<dbReference type="Pfam" id="PF13086">
    <property type="entry name" value="AAA_11"/>
    <property type="match status" value="1"/>
</dbReference>
<dbReference type="GO" id="GO:0016787">
    <property type="term" value="F:hydrolase activity"/>
    <property type="evidence" value="ECO:0007669"/>
    <property type="project" value="UniProtKB-KW"/>
</dbReference>
<dbReference type="Proteomes" id="UP000270094">
    <property type="component" value="Unassembled WGS sequence"/>
</dbReference>
<keyword evidence="4" id="KW-0347">Helicase</keyword>
<dbReference type="InterPro" id="IPR027417">
    <property type="entry name" value="P-loop_NTPase"/>
</dbReference>
<evidence type="ECO:0000259" key="6">
    <source>
        <dbReference type="Pfam" id="PF13086"/>
    </source>
</evidence>
<accession>A0A3P7JCZ2</accession>
<evidence type="ECO:0000256" key="1">
    <source>
        <dbReference type="ARBA" id="ARBA00007913"/>
    </source>
</evidence>
<feature type="domain" description="DNA2/NAM7 helicase helicase" evidence="6">
    <location>
        <begin position="70"/>
        <end position="139"/>
    </location>
</feature>
<dbReference type="InterPro" id="IPR041679">
    <property type="entry name" value="DNA2/NAM7-like_C"/>
</dbReference>
<feature type="domain" description="DNA2/NAM7 helicase-like C-terminal" evidence="7">
    <location>
        <begin position="148"/>
        <end position="305"/>
    </location>
</feature>
<evidence type="ECO:0000256" key="2">
    <source>
        <dbReference type="ARBA" id="ARBA00022741"/>
    </source>
</evidence>
<comment type="similarity">
    <text evidence="1">Belongs to the DNA2/NAM7 helicase family.</text>
</comment>
<evidence type="ECO:0000256" key="4">
    <source>
        <dbReference type="ARBA" id="ARBA00022806"/>
    </source>
</evidence>